<dbReference type="PANTHER" id="PTHR23502:SF29">
    <property type="entry name" value="TRANSPORTER, PUTATIVE (AFU_ORTHOLOGUE AFUA_6G06680)-RELATED"/>
    <property type="match status" value="1"/>
</dbReference>
<feature type="transmembrane region" description="Helical" evidence="6">
    <location>
        <begin position="173"/>
        <end position="196"/>
    </location>
</feature>
<dbReference type="InterPro" id="IPR036259">
    <property type="entry name" value="MFS_trans_sf"/>
</dbReference>
<keyword evidence="4 6" id="KW-0472">Membrane</keyword>
<evidence type="ECO:0000256" key="3">
    <source>
        <dbReference type="ARBA" id="ARBA00022989"/>
    </source>
</evidence>
<dbReference type="InterPro" id="IPR011701">
    <property type="entry name" value="MFS"/>
</dbReference>
<comment type="caution">
    <text evidence="8">The sequence shown here is derived from an EMBL/GenBank/DDBJ whole genome shotgun (WGS) entry which is preliminary data.</text>
</comment>
<feature type="transmembrane region" description="Helical" evidence="6">
    <location>
        <begin position="513"/>
        <end position="534"/>
    </location>
</feature>
<sequence>MPLGIIDVTHHERLAGTEMLIGGDRPSVVQDLDLDTSQLKTVMHRGVETILIPQPSEDDPNDPLLWPRWKKETAFFVLFVNTIIFATLPGPVMAPATFALAGILNVPLTKIAVLSGYQLLIVAALGPFVSVLAQKYGKRPQFLFACATGTLGTIICMVGSNQTKYDTLLAGRIVQGLGVTAWESLSLAALGDIFYLHERGLRTAILVATLACMASLVAIIGAVMTERVGWRYMFTASLPFDIAGLLATMFLLPETQYLRSSTIARRAASLAGVSKDQEKSVEMDEGQHQNAEAANPRDAPPRKTYLQSLAPYSGTVYTSKNILHLLSEIFIHLSNPAVIWILLVSGVLISLYVVTAYITSQIWSVPPYNLGVAANGYFYTGGLVGGLCAIMAGPMCDWSARQLAKRNGGLFEAEFRIPVNILGVVFAALGWFLFMWDVEHPRPDGYYLGAFCHGAICFAISVPSTSAGLYILDSFPKQSTEVFVLQMMLKNFLFYGFSTFINTWAGQKGAGTVFRTFGIVSLCLLATCIPMYIFGKLNRKLMHDVHRRFWIFKALA</sequence>
<feature type="domain" description="Major facilitator superfamily (MFS) profile" evidence="7">
    <location>
        <begin position="74"/>
        <end position="556"/>
    </location>
</feature>
<proteinExistence type="predicted"/>
<name>A0A507AVA4_9PEZI</name>
<dbReference type="Proteomes" id="UP000319257">
    <property type="component" value="Unassembled WGS sequence"/>
</dbReference>
<feature type="compositionally biased region" description="Basic and acidic residues" evidence="5">
    <location>
        <begin position="275"/>
        <end position="287"/>
    </location>
</feature>
<evidence type="ECO:0000313" key="9">
    <source>
        <dbReference type="Proteomes" id="UP000319257"/>
    </source>
</evidence>
<evidence type="ECO:0000313" key="8">
    <source>
        <dbReference type="EMBL" id="TPX08851.1"/>
    </source>
</evidence>
<evidence type="ECO:0000256" key="1">
    <source>
        <dbReference type="ARBA" id="ARBA00004141"/>
    </source>
</evidence>
<dbReference type="GO" id="GO:0005886">
    <property type="term" value="C:plasma membrane"/>
    <property type="evidence" value="ECO:0007669"/>
    <property type="project" value="TreeGrafter"/>
</dbReference>
<dbReference type="RefSeq" id="XP_030990562.1">
    <property type="nucleotide sequence ID" value="XM_031144658.1"/>
</dbReference>
<feature type="transmembrane region" description="Helical" evidence="6">
    <location>
        <begin position="230"/>
        <end position="252"/>
    </location>
</feature>
<dbReference type="PROSITE" id="PS50850">
    <property type="entry name" value="MFS"/>
    <property type="match status" value="1"/>
</dbReference>
<dbReference type="GO" id="GO:0022857">
    <property type="term" value="F:transmembrane transporter activity"/>
    <property type="evidence" value="ECO:0007669"/>
    <property type="project" value="InterPro"/>
</dbReference>
<evidence type="ECO:0000259" key="7">
    <source>
        <dbReference type="PROSITE" id="PS50850"/>
    </source>
</evidence>
<evidence type="ECO:0000256" key="4">
    <source>
        <dbReference type="ARBA" id="ARBA00023136"/>
    </source>
</evidence>
<gene>
    <name evidence="8" type="ORF">E0L32_009669</name>
</gene>
<keyword evidence="9" id="KW-1185">Reference proteome</keyword>
<evidence type="ECO:0000256" key="6">
    <source>
        <dbReference type="SAM" id="Phobius"/>
    </source>
</evidence>
<feature type="transmembrane region" description="Helical" evidence="6">
    <location>
        <begin position="114"/>
        <end position="133"/>
    </location>
</feature>
<dbReference type="EMBL" id="SKBQ01000072">
    <property type="protein sequence ID" value="TPX08851.1"/>
    <property type="molecule type" value="Genomic_DNA"/>
</dbReference>
<dbReference type="InterPro" id="IPR020846">
    <property type="entry name" value="MFS_dom"/>
</dbReference>
<feature type="transmembrane region" description="Helical" evidence="6">
    <location>
        <begin position="142"/>
        <end position="161"/>
    </location>
</feature>
<reference evidence="8 9" key="1">
    <citation type="submission" date="2019-06" db="EMBL/GenBank/DDBJ databases">
        <title>Draft genome sequence of the filamentous fungus Phialemoniopsis curvata isolated from diesel fuel.</title>
        <authorList>
            <person name="Varaljay V.A."/>
            <person name="Lyon W.J."/>
            <person name="Crouch A.L."/>
            <person name="Drake C.E."/>
            <person name="Hollomon J.M."/>
            <person name="Nadeau L.J."/>
            <person name="Nunn H.S."/>
            <person name="Stevenson B.S."/>
            <person name="Bojanowski C.L."/>
            <person name="Crookes-Goodson W.J."/>
        </authorList>
    </citation>
    <scope>NUCLEOTIDE SEQUENCE [LARGE SCALE GENOMIC DNA]</scope>
    <source>
        <strain evidence="8 9">D216</strain>
    </source>
</reference>
<dbReference type="GeneID" id="41977116"/>
<dbReference type="Gene3D" id="1.20.1250.20">
    <property type="entry name" value="MFS general substrate transporter like domains"/>
    <property type="match status" value="1"/>
</dbReference>
<accession>A0A507AVA4</accession>
<feature type="transmembrane region" description="Helical" evidence="6">
    <location>
        <begin position="417"/>
        <end position="434"/>
    </location>
</feature>
<dbReference type="SUPFAM" id="SSF103473">
    <property type="entry name" value="MFS general substrate transporter"/>
    <property type="match status" value="1"/>
</dbReference>
<dbReference type="STRING" id="1093900.A0A507AVA4"/>
<keyword evidence="3 6" id="KW-1133">Transmembrane helix</keyword>
<evidence type="ECO:0000256" key="5">
    <source>
        <dbReference type="SAM" id="MobiDB-lite"/>
    </source>
</evidence>
<feature type="transmembrane region" description="Helical" evidence="6">
    <location>
        <begin position="203"/>
        <end position="224"/>
    </location>
</feature>
<feature type="region of interest" description="Disordered" evidence="5">
    <location>
        <begin position="275"/>
        <end position="302"/>
    </location>
</feature>
<organism evidence="8 9">
    <name type="scientific">Thyridium curvatum</name>
    <dbReference type="NCBI Taxonomy" id="1093900"/>
    <lineage>
        <taxon>Eukaryota</taxon>
        <taxon>Fungi</taxon>
        <taxon>Dikarya</taxon>
        <taxon>Ascomycota</taxon>
        <taxon>Pezizomycotina</taxon>
        <taxon>Sordariomycetes</taxon>
        <taxon>Sordariomycetidae</taxon>
        <taxon>Thyridiales</taxon>
        <taxon>Thyridiaceae</taxon>
        <taxon>Thyridium</taxon>
    </lineage>
</organism>
<dbReference type="Pfam" id="PF07690">
    <property type="entry name" value="MFS_1"/>
    <property type="match status" value="1"/>
</dbReference>
<protein>
    <recommendedName>
        <fullName evidence="7">Major facilitator superfamily (MFS) profile domain-containing protein</fullName>
    </recommendedName>
</protein>
<feature type="transmembrane region" description="Helical" evidence="6">
    <location>
        <begin position="337"/>
        <end position="358"/>
    </location>
</feature>
<comment type="subcellular location">
    <subcellularLocation>
        <location evidence="1">Membrane</location>
        <topology evidence="1">Multi-pass membrane protein</topology>
    </subcellularLocation>
</comment>
<dbReference type="InParanoid" id="A0A507AVA4"/>
<evidence type="ECO:0000256" key="2">
    <source>
        <dbReference type="ARBA" id="ARBA00022692"/>
    </source>
</evidence>
<feature type="transmembrane region" description="Helical" evidence="6">
    <location>
        <begin position="378"/>
        <end position="396"/>
    </location>
</feature>
<feature type="transmembrane region" description="Helical" evidence="6">
    <location>
        <begin position="482"/>
        <end position="501"/>
    </location>
</feature>
<dbReference type="PANTHER" id="PTHR23502">
    <property type="entry name" value="MAJOR FACILITATOR SUPERFAMILY"/>
    <property type="match status" value="1"/>
</dbReference>
<feature type="transmembrane region" description="Helical" evidence="6">
    <location>
        <begin position="74"/>
        <end position="94"/>
    </location>
</feature>
<feature type="transmembrane region" description="Helical" evidence="6">
    <location>
        <begin position="446"/>
        <end position="470"/>
    </location>
</feature>
<dbReference type="AlphaFoldDB" id="A0A507AVA4"/>
<keyword evidence="2 6" id="KW-0812">Transmembrane</keyword>
<dbReference type="OrthoDB" id="2585655at2759"/>